<sequence length="109" mass="12358">MWSIVAFRDNSVEVVPSKWYDSGVCAWPKRNLRLCIDQQLSPNSNEFRYLNGRKLGKDTNDYNIAQEKANIAKTTSHLSNNESYDNSQCRNYTNLGPCANKINAPSPLS</sequence>
<evidence type="ECO:0000313" key="1">
    <source>
        <dbReference type="EMBL" id="MBY80080.1"/>
    </source>
</evidence>
<reference evidence="1" key="1">
    <citation type="submission" date="2018-04" db="EMBL/GenBank/DDBJ databases">
        <title>Transcriptome assembly of Sipha flava.</title>
        <authorList>
            <person name="Scully E.D."/>
            <person name="Geib S.M."/>
            <person name="Palmer N.A."/>
            <person name="Koch K."/>
            <person name="Bradshaw J."/>
            <person name="Heng-Moss T."/>
            <person name="Sarath G."/>
        </authorList>
    </citation>
    <scope>NUCLEOTIDE SEQUENCE</scope>
</reference>
<gene>
    <name evidence="1" type="ORF">g.136401</name>
</gene>
<dbReference type="EMBL" id="GGMS01010877">
    <property type="protein sequence ID" value="MBY80080.1"/>
    <property type="molecule type" value="Transcribed_RNA"/>
</dbReference>
<accession>A0A2S2QRC2</accession>
<protein>
    <submittedName>
        <fullName evidence="1">Uncharacterized protein</fullName>
    </submittedName>
</protein>
<proteinExistence type="predicted"/>
<organism evidence="1">
    <name type="scientific">Sipha flava</name>
    <name type="common">yellow sugarcane aphid</name>
    <dbReference type="NCBI Taxonomy" id="143950"/>
    <lineage>
        <taxon>Eukaryota</taxon>
        <taxon>Metazoa</taxon>
        <taxon>Ecdysozoa</taxon>
        <taxon>Arthropoda</taxon>
        <taxon>Hexapoda</taxon>
        <taxon>Insecta</taxon>
        <taxon>Pterygota</taxon>
        <taxon>Neoptera</taxon>
        <taxon>Paraneoptera</taxon>
        <taxon>Hemiptera</taxon>
        <taxon>Sternorrhyncha</taxon>
        <taxon>Aphidomorpha</taxon>
        <taxon>Aphidoidea</taxon>
        <taxon>Aphididae</taxon>
        <taxon>Sipha</taxon>
    </lineage>
</organism>
<dbReference type="OrthoDB" id="6610875at2759"/>
<name>A0A2S2QRC2_9HEMI</name>
<dbReference type="AlphaFoldDB" id="A0A2S2QRC2"/>